<dbReference type="RefSeq" id="WP_041897387.1">
    <property type="nucleotide sequence ID" value="NZ_CP010086.2"/>
</dbReference>
<protein>
    <recommendedName>
        <fullName evidence="4">DUF2680 domain-containing protein</fullName>
    </recommendedName>
</protein>
<feature type="chain" id="PRO_5002118682" description="DUF2680 domain-containing protein" evidence="1">
    <location>
        <begin position="25"/>
        <end position="147"/>
    </location>
</feature>
<dbReference type="KEGG" id="cbei:LF65_03381"/>
<evidence type="ECO:0000313" key="3">
    <source>
        <dbReference type="Proteomes" id="UP000031866"/>
    </source>
</evidence>
<accession>A0A0B5QSU2</accession>
<reference evidence="3" key="1">
    <citation type="submission" date="2014-12" db="EMBL/GenBank/DDBJ databases">
        <title>Genome sequence of Clostridium beijerinckii strain 59B.</title>
        <authorList>
            <person name="Little G.T."/>
            <person name="Minton N.P."/>
        </authorList>
    </citation>
    <scope>NUCLEOTIDE SEQUENCE [LARGE SCALE GENOMIC DNA]</scope>
    <source>
        <strain evidence="3">59B</strain>
    </source>
</reference>
<evidence type="ECO:0000256" key="1">
    <source>
        <dbReference type="SAM" id="SignalP"/>
    </source>
</evidence>
<name>A0A0B5QSU2_CLOBE</name>
<dbReference type="EMBL" id="CP010086">
    <property type="protein sequence ID" value="AJG99943.1"/>
    <property type="molecule type" value="Genomic_DNA"/>
</dbReference>
<evidence type="ECO:0000313" key="2">
    <source>
        <dbReference type="EMBL" id="AJG99943.1"/>
    </source>
</evidence>
<feature type="signal peptide" evidence="1">
    <location>
        <begin position="1"/>
        <end position="24"/>
    </location>
</feature>
<keyword evidence="1" id="KW-0732">Signal</keyword>
<dbReference type="OrthoDB" id="1931737at2"/>
<gene>
    <name evidence="2" type="ORF">LF65_03381</name>
</gene>
<evidence type="ECO:0008006" key="4">
    <source>
        <dbReference type="Google" id="ProtNLM"/>
    </source>
</evidence>
<organism evidence="2 3">
    <name type="scientific">Clostridium beijerinckii</name>
    <name type="common">Clostridium MP</name>
    <dbReference type="NCBI Taxonomy" id="1520"/>
    <lineage>
        <taxon>Bacteria</taxon>
        <taxon>Bacillati</taxon>
        <taxon>Bacillota</taxon>
        <taxon>Clostridia</taxon>
        <taxon>Eubacteriales</taxon>
        <taxon>Clostridiaceae</taxon>
        <taxon>Clostridium</taxon>
    </lineage>
</organism>
<dbReference type="AlphaFoldDB" id="A0A0B5QSU2"/>
<dbReference type="Proteomes" id="UP000031866">
    <property type="component" value="Chromosome"/>
</dbReference>
<sequence>MKKKVMILALAGILTVSGISLAYAADNNNTRFNKFNGQMMNVQNGEVKSSSNYRGTMMSMMGSGAQSDDNINKMIELMKENGFNDEANAMENRDFNAMKKLMSNISDEDYNKMIDIMKNNGYGSMANMMQSVGKEKMAKLHQSMMRN</sequence>
<proteinExistence type="predicted"/>